<evidence type="ECO:0000313" key="3">
    <source>
        <dbReference type="EMBL" id="KAH3850636.1"/>
    </source>
</evidence>
<dbReference type="InterPro" id="IPR036638">
    <property type="entry name" value="HLH_DNA-bd_sf"/>
</dbReference>
<evidence type="ECO:0000256" key="1">
    <source>
        <dbReference type="SAM" id="MobiDB-lite"/>
    </source>
</evidence>
<organism evidence="3 4">
    <name type="scientific">Dreissena polymorpha</name>
    <name type="common">Zebra mussel</name>
    <name type="synonym">Mytilus polymorpha</name>
    <dbReference type="NCBI Taxonomy" id="45954"/>
    <lineage>
        <taxon>Eukaryota</taxon>
        <taxon>Metazoa</taxon>
        <taxon>Spiralia</taxon>
        <taxon>Lophotrochozoa</taxon>
        <taxon>Mollusca</taxon>
        <taxon>Bivalvia</taxon>
        <taxon>Autobranchia</taxon>
        <taxon>Heteroconchia</taxon>
        <taxon>Euheterodonta</taxon>
        <taxon>Imparidentia</taxon>
        <taxon>Neoheterodontei</taxon>
        <taxon>Myida</taxon>
        <taxon>Dreissenoidea</taxon>
        <taxon>Dreissenidae</taxon>
        <taxon>Dreissena</taxon>
    </lineage>
</organism>
<feature type="region of interest" description="Disordered" evidence="1">
    <location>
        <begin position="148"/>
        <end position="180"/>
    </location>
</feature>
<accession>A0A9D4R0L0</accession>
<dbReference type="Pfam" id="PF00010">
    <property type="entry name" value="HLH"/>
    <property type="match status" value="1"/>
</dbReference>
<dbReference type="AlphaFoldDB" id="A0A9D4R0L0"/>
<dbReference type="PANTHER" id="PTHR19290">
    <property type="entry name" value="BASIC HELIX-LOOP-HELIX PROTEIN NEUROGENIN-RELATED"/>
    <property type="match status" value="1"/>
</dbReference>
<dbReference type="GO" id="GO:0009653">
    <property type="term" value="P:anatomical structure morphogenesis"/>
    <property type="evidence" value="ECO:0007669"/>
    <property type="project" value="TreeGrafter"/>
</dbReference>
<dbReference type="SUPFAM" id="SSF47459">
    <property type="entry name" value="HLH, helix-loop-helix DNA-binding domain"/>
    <property type="match status" value="1"/>
</dbReference>
<dbReference type="InterPro" id="IPR050359">
    <property type="entry name" value="bHLH_transcription_factors"/>
</dbReference>
<dbReference type="GO" id="GO:0070888">
    <property type="term" value="F:E-box binding"/>
    <property type="evidence" value="ECO:0007669"/>
    <property type="project" value="TreeGrafter"/>
</dbReference>
<dbReference type="GO" id="GO:0046983">
    <property type="term" value="F:protein dimerization activity"/>
    <property type="evidence" value="ECO:0007669"/>
    <property type="project" value="InterPro"/>
</dbReference>
<dbReference type="InterPro" id="IPR011598">
    <property type="entry name" value="bHLH_dom"/>
</dbReference>
<evidence type="ECO:0000313" key="4">
    <source>
        <dbReference type="Proteomes" id="UP000828390"/>
    </source>
</evidence>
<feature type="region of interest" description="Disordered" evidence="1">
    <location>
        <begin position="1"/>
        <end position="23"/>
    </location>
</feature>
<feature type="compositionally biased region" description="Basic residues" evidence="1">
    <location>
        <begin position="58"/>
        <end position="67"/>
    </location>
</feature>
<dbReference type="GO" id="GO:0045944">
    <property type="term" value="P:positive regulation of transcription by RNA polymerase II"/>
    <property type="evidence" value="ECO:0007669"/>
    <property type="project" value="TreeGrafter"/>
</dbReference>
<comment type="caution">
    <text evidence="3">The sequence shown here is derived from an EMBL/GenBank/DDBJ whole genome shotgun (WGS) entry which is preliminary data.</text>
</comment>
<evidence type="ECO:0000259" key="2">
    <source>
        <dbReference type="PROSITE" id="PS50888"/>
    </source>
</evidence>
<sequence>METGNNVPGSAMVTEGSGVPDTIASEEDLAKLDEIDVDTLKSKYNPEYNLRKKTIVNRLKTEKKKQLPRTPKPKTSPAPLSKYRRRAANARERGRMEDINNAFETLKGVLPNIEEGPNFKMTKITTLRLAMNYISALKDMLGHPTDSDDAVSDLTGELTSDLNSDGDSTGTPSVSSADDACLSPDSVDGNFLTMDFLSDVKLDDFETVDTENILLDCT</sequence>
<reference evidence="3" key="2">
    <citation type="submission" date="2020-11" db="EMBL/GenBank/DDBJ databases">
        <authorList>
            <person name="McCartney M.A."/>
            <person name="Auch B."/>
            <person name="Kono T."/>
            <person name="Mallez S."/>
            <person name="Becker A."/>
            <person name="Gohl D.M."/>
            <person name="Silverstein K.A.T."/>
            <person name="Koren S."/>
            <person name="Bechman K.B."/>
            <person name="Herman A."/>
            <person name="Abrahante J.E."/>
            <person name="Garbe J."/>
        </authorList>
    </citation>
    <scope>NUCLEOTIDE SEQUENCE</scope>
    <source>
        <strain evidence="3">Duluth1</strain>
        <tissue evidence="3">Whole animal</tissue>
    </source>
</reference>
<keyword evidence="4" id="KW-1185">Reference proteome</keyword>
<feature type="compositionally biased region" description="Polar residues" evidence="1">
    <location>
        <begin position="157"/>
        <end position="176"/>
    </location>
</feature>
<feature type="region of interest" description="Disordered" evidence="1">
    <location>
        <begin position="58"/>
        <end position="96"/>
    </location>
</feature>
<proteinExistence type="predicted"/>
<feature type="domain" description="BHLH" evidence="2">
    <location>
        <begin position="83"/>
        <end position="137"/>
    </location>
</feature>
<dbReference type="PANTHER" id="PTHR19290:SF147">
    <property type="entry name" value="HELIX-LOOP-HELIX PROTEIN DELILAH"/>
    <property type="match status" value="1"/>
</dbReference>
<dbReference type="SMART" id="SM00353">
    <property type="entry name" value="HLH"/>
    <property type="match status" value="1"/>
</dbReference>
<name>A0A9D4R0L0_DREPO</name>
<dbReference type="PROSITE" id="PS50888">
    <property type="entry name" value="BHLH"/>
    <property type="match status" value="1"/>
</dbReference>
<reference evidence="3" key="1">
    <citation type="journal article" date="2019" name="bioRxiv">
        <title>The Genome of the Zebra Mussel, Dreissena polymorpha: A Resource for Invasive Species Research.</title>
        <authorList>
            <person name="McCartney M.A."/>
            <person name="Auch B."/>
            <person name="Kono T."/>
            <person name="Mallez S."/>
            <person name="Zhang Y."/>
            <person name="Obille A."/>
            <person name="Becker A."/>
            <person name="Abrahante J.E."/>
            <person name="Garbe J."/>
            <person name="Badalamenti J.P."/>
            <person name="Herman A."/>
            <person name="Mangelson H."/>
            <person name="Liachko I."/>
            <person name="Sullivan S."/>
            <person name="Sone E.D."/>
            <person name="Koren S."/>
            <person name="Silverstein K.A.T."/>
            <person name="Beckman K.B."/>
            <person name="Gohl D.M."/>
        </authorList>
    </citation>
    <scope>NUCLEOTIDE SEQUENCE</scope>
    <source>
        <strain evidence="3">Duluth1</strain>
        <tissue evidence="3">Whole animal</tissue>
    </source>
</reference>
<protein>
    <recommendedName>
        <fullName evidence="2">BHLH domain-containing protein</fullName>
    </recommendedName>
</protein>
<dbReference type="GO" id="GO:0003700">
    <property type="term" value="F:DNA-binding transcription factor activity"/>
    <property type="evidence" value="ECO:0007669"/>
    <property type="project" value="TreeGrafter"/>
</dbReference>
<dbReference type="Proteomes" id="UP000828390">
    <property type="component" value="Unassembled WGS sequence"/>
</dbReference>
<dbReference type="GO" id="GO:0005634">
    <property type="term" value="C:nucleus"/>
    <property type="evidence" value="ECO:0007669"/>
    <property type="project" value="TreeGrafter"/>
</dbReference>
<dbReference type="OrthoDB" id="10063280at2759"/>
<dbReference type="Gene3D" id="4.10.280.10">
    <property type="entry name" value="Helix-loop-helix DNA-binding domain"/>
    <property type="match status" value="1"/>
</dbReference>
<gene>
    <name evidence="3" type="ORF">DPMN_093060</name>
</gene>
<dbReference type="EMBL" id="JAIWYP010000003">
    <property type="protein sequence ID" value="KAH3850636.1"/>
    <property type="molecule type" value="Genomic_DNA"/>
</dbReference>